<dbReference type="InterPro" id="IPR007341">
    <property type="entry name" value="Transgly_assoc"/>
</dbReference>
<comment type="caution">
    <text evidence="8">The sequence shown here is derived from an EMBL/GenBank/DDBJ whole genome shotgun (WGS) entry which is preliminary data.</text>
</comment>
<evidence type="ECO:0000256" key="1">
    <source>
        <dbReference type="ARBA" id="ARBA00004651"/>
    </source>
</evidence>
<evidence type="ECO:0000313" key="9">
    <source>
        <dbReference type="Proteomes" id="UP000467240"/>
    </source>
</evidence>
<feature type="transmembrane region" description="Helical" evidence="7">
    <location>
        <begin position="32"/>
        <end position="53"/>
    </location>
</feature>
<dbReference type="EMBL" id="WBJZ01000004">
    <property type="protein sequence ID" value="KAB1660139.1"/>
    <property type="molecule type" value="Genomic_DNA"/>
</dbReference>
<evidence type="ECO:0000256" key="4">
    <source>
        <dbReference type="ARBA" id="ARBA00022692"/>
    </source>
</evidence>
<dbReference type="GO" id="GO:0005886">
    <property type="term" value="C:plasma membrane"/>
    <property type="evidence" value="ECO:0007669"/>
    <property type="project" value="UniProtKB-SubCell"/>
</dbReference>
<evidence type="ECO:0000256" key="6">
    <source>
        <dbReference type="ARBA" id="ARBA00023136"/>
    </source>
</evidence>
<dbReference type="AlphaFoldDB" id="A0A7J5BZQ2"/>
<feature type="transmembrane region" description="Helical" evidence="7">
    <location>
        <begin position="6"/>
        <end position="25"/>
    </location>
</feature>
<proteinExistence type="inferred from homology"/>
<accession>A0A7J5BZQ2</accession>
<dbReference type="Pfam" id="PF04226">
    <property type="entry name" value="Transgly_assoc"/>
    <property type="match status" value="1"/>
</dbReference>
<dbReference type="PANTHER" id="PTHR33884">
    <property type="entry name" value="UPF0410 PROTEIN YMGE"/>
    <property type="match status" value="1"/>
</dbReference>
<dbReference type="PANTHER" id="PTHR33884:SF3">
    <property type="entry name" value="UPF0410 PROTEIN YMGE"/>
    <property type="match status" value="1"/>
</dbReference>
<reference evidence="8 9" key="1">
    <citation type="submission" date="2019-09" db="EMBL/GenBank/DDBJ databases">
        <title>Phylogeny of genus Pseudoclavibacter and closely related genus.</title>
        <authorList>
            <person name="Li Y."/>
        </authorList>
    </citation>
    <scope>NUCLEOTIDE SEQUENCE [LARGE SCALE GENOMIC DNA]</scope>
    <source>
        <strain evidence="8 9">DSM 23821</strain>
    </source>
</reference>
<evidence type="ECO:0000256" key="5">
    <source>
        <dbReference type="ARBA" id="ARBA00022989"/>
    </source>
</evidence>
<keyword evidence="4 7" id="KW-0812">Transmembrane</keyword>
<evidence type="ECO:0000313" key="8">
    <source>
        <dbReference type="EMBL" id="KAB1660139.1"/>
    </source>
</evidence>
<protein>
    <submittedName>
        <fullName evidence="8">GlsB/YeaQ/YmgE family stress response membrane protein</fullName>
    </submittedName>
</protein>
<evidence type="ECO:0000256" key="7">
    <source>
        <dbReference type="SAM" id="Phobius"/>
    </source>
</evidence>
<comment type="similarity">
    <text evidence="2">Belongs to the UPF0410 family.</text>
</comment>
<dbReference type="Proteomes" id="UP000467240">
    <property type="component" value="Unassembled WGS sequence"/>
</dbReference>
<feature type="transmembrane region" description="Helical" evidence="7">
    <location>
        <begin position="65"/>
        <end position="85"/>
    </location>
</feature>
<evidence type="ECO:0000256" key="2">
    <source>
        <dbReference type="ARBA" id="ARBA00011006"/>
    </source>
</evidence>
<organism evidence="8 9">
    <name type="scientific">Pseudoclavibacter chungangensis</name>
    <dbReference type="NCBI Taxonomy" id="587635"/>
    <lineage>
        <taxon>Bacteria</taxon>
        <taxon>Bacillati</taxon>
        <taxon>Actinomycetota</taxon>
        <taxon>Actinomycetes</taxon>
        <taxon>Micrococcales</taxon>
        <taxon>Microbacteriaceae</taxon>
        <taxon>Pseudoclavibacter</taxon>
    </lineage>
</organism>
<comment type="subcellular location">
    <subcellularLocation>
        <location evidence="1">Cell membrane</location>
        <topology evidence="1">Multi-pass membrane protein</topology>
    </subcellularLocation>
</comment>
<evidence type="ECO:0000256" key="3">
    <source>
        <dbReference type="ARBA" id="ARBA00022475"/>
    </source>
</evidence>
<keyword evidence="9" id="KW-1185">Reference proteome</keyword>
<gene>
    <name evidence="8" type="ORF">F8O01_04230</name>
</gene>
<keyword evidence="3" id="KW-1003">Cell membrane</keyword>
<keyword evidence="5 7" id="KW-1133">Transmembrane helix</keyword>
<sequence>MLFELAWLSWLVVGLVAGAVAKLVVPGRRGGGFWVTMPLGVLGAMLGGALAGLVFRVEDAGFTSLWTWLSAILGALVVLVVWGALSTRRGARAVRK</sequence>
<name>A0A7J5BZQ2_9MICO</name>
<dbReference type="RefSeq" id="WP_158039635.1">
    <property type="nucleotide sequence ID" value="NZ_JACCFV010000001.1"/>
</dbReference>
<keyword evidence="6 7" id="KW-0472">Membrane</keyword>